<evidence type="ECO:0000256" key="2">
    <source>
        <dbReference type="SAM" id="Phobius"/>
    </source>
</evidence>
<feature type="transmembrane region" description="Helical" evidence="2">
    <location>
        <begin position="12"/>
        <end position="37"/>
    </location>
</feature>
<feature type="transmembrane region" description="Helical" evidence="2">
    <location>
        <begin position="155"/>
        <end position="179"/>
    </location>
</feature>
<name>A0A9W7GJQ7_9STRA</name>
<comment type="caution">
    <text evidence="3">The sequence shown here is derived from an EMBL/GenBank/DDBJ whole genome shotgun (WGS) entry which is preliminary data.</text>
</comment>
<keyword evidence="2" id="KW-0472">Membrane</keyword>
<evidence type="ECO:0000313" key="4">
    <source>
        <dbReference type="Proteomes" id="UP001165065"/>
    </source>
</evidence>
<feature type="transmembrane region" description="Helical" evidence="2">
    <location>
        <begin position="191"/>
        <end position="209"/>
    </location>
</feature>
<reference evidence="4" key="1">
    <citation type="journal article" date="2023" name="Commun. Biol.">
        <title>Genome analysis of Parmales, the sister group of diatoms, reveals the evolutionary specialization of diatoms from phago-mixotrophs to photoautotrophs.</title>
        <authorList>
            <person name="Ban H."/>
            <person name="Sato S."/>
            <person name="Yoshikawa S."/>
            <person name="Yamada K."/>
            <person name="Nakamura Y."/>
            <person name="Ichinomiya M."/>
            <person name="Sato N."/>
            <person name="Blanc-Mathieu R."/>
            <person name="Endo H."/>
            <person name="Kuwata A."/>
            <person name="Ogata H."/>
        </authorList>
    </citation>
    <scope>NUCLEOTIDE SEQUENCE [LARGE SCALE GENOMIC DNA]</scope>
</reference>
<gene>
    <name evidence="3" type="ORF">TrCOL_g570</name>
</gene>
<keyword evidence="2" id="KW-1133">Transmembrane helix</keyword>
<dbReference type="AlphaFoldDB" id="A0A9W7GJQ7"/>
<keyword evidence="2" id="KW-0812">Transmembrane</keyword>
<dbReference type="EMBL" id="BRYA01000301">
    <property type="protein sequence ID" value="GMI46520.1"/>
    <property type="molecule type" value="Genomic_DNA"/>
</dbReference>
<feature type="transmembrane region" description="Helical" evidence="2">
    <location>
        <begin position="257"/>
        <end position="278"/>
    </location>
</feature>
<evidence type="ECO:0000256" key="1">
    <source>
        <dbReference type="SAM" id="MobiDB-lite"/>
    </source>
</evidence>
<evidence type="ECO:0000313" key="3">
    <source>
        <dbReference type="EMBL" id="GMI46520.1"/>
    </source>
</evidence>
<feature type="transmembrane region" description="Helical" evidence="2">
    <location>
        <begin position="290"/>
        <end position="311"/>
    </location>
</feature>
<sequence>MMISIFIAEGQTSFAVITGTMIAINMILQLAFTLTIYTREAKLRNAFYVLSLVKPIVDAYRVAAGVESDDSSIDTLTEVQATKIMELFGECIPALALQTYAVLSTGSSSWKVIMSIVISAITTGFTSASISYDYDTTPSTRRKLPGFYGYVPDQAWRRMVCFMCLMASTSLVALVRSITIACVLIRGGSDYVAALLLGEMALYLLYKAVRGDMPYWIKIPNKLLHVFCSVMVRVVVKFVSDSCGLVQTRHPYEVGGAYWTASLAWGALILPQIAARFYPEDGPIDRDTLINLALVLSLLWTFVFAVFLMIIKKKYYVTFWDTTSGKAQMEKNFFAYIGSNTVAMDEAAVGVICTVQRTFWEHFEEEAKQFVMSNWEEWEKQDYEWFRKAKQTQEIKQWGLMSTKASKERGLAAKVRLDDVTTDEVSSQGYSGNEGEISGRGG</sequence>
<proteinExistence type="predicted"/>
<keyword evidence="4" id="KW-1185">Reference proteome</keyword>
<dbReference type="Proteomes" id="UP001165065">
    <property type="component" value="Unassembled WGS sequence"/>
</dbReference>
<feature type="region of interest" description="Disordered" evidence="1">
    <location>
        <begin position="420"/>
        <end position="442"/>
    </location>
</feature>
<organism evidence="3 4">
    <name type="scientific">Triparma columacea</name>
    <dbReference type="NCBI Taxonomy" id="722753"/>
    <lineage>
        <taxon>Eukaryota</taxon>
        <taxon>Sar</taxon>
        <taxon>Stramenopiles</taxon>
        <taxon>Ochrophyta</taxon>
        <taxon>Bolidophyceae</taxon>
        <taxon>Parmales</taxon>
        <taxon>Triparmaceae</taxon>
        <taxon>Triparma</taxon>
    </lineage>
</organism>
<dbReference type="OrthoDB" id="10622589at2759"/>
<protein>
    <submittedName>
        <fullName evidence="3">Uncharacterized protein</fullName>
    </submittedName>
</protein>
<accession>A0A9W7GJQ7</accession>